<evidence type="ECO:0000313" key="1">
    <source>
        <dbReference type="EMBL" id="OMJ18802.1"/>
    </source>
</evidence>
<evidence type="ECO:0000313" key="2">
    <source>
        <dbReference type="Proteomes" id="UP000187283"/>
    </source>
</evidence>
<protein>
    <submittedName>
        <fullName evidence="1">Uncharacterized protein</fullName>
    </submittedName>
</protein>
<dbReference type="AlphaFoldDB" id="A0A1R1XVY1"/>
<accession>A0A1R1XVY1</accession>
<comment type="caution">
    <text evidence="1">The sequence shown here is derived from an EMBL/GenBank/DDBJ whole genome shotgun (WGS) entry which is preliminary data.</text>
</comment>
<reference evidence="1 2" key="1">
    <citation type="submission" date="2017-01" db="EMBL/GenBank/DDBJ databases">
        <authorList>
            <person name="Mah S.A."/>
            <person name="Swanson W.J."/>
            <person name="Moy G.W."/>
            <person name="Vacquier V.D."/>
        </authorList>
    </citation>
    <scope>NUCLEOTIDE SEQUENCE [LARGE SCALE GENOMIC DNA]</scope>
    <source>
        <strain evidence="1 2">GSMNP</strain>
    </source>
</reference>
<dbReference type="OrthoDB" id="10517461at2759"/>
<name>A0A1R1XVY1_9FUNG</name>
<organism evidence="1 2">
    <name type="scientific">Smittium culicis</name>
    <dbReference type="NCBI Taxonomy" id="133412"/>
    <lineage>
        <taxon>Eukaryota</taxon>
        <taxon>Fungi</taxon>
        <taxon>Fungi incertae sedis</taxon>
        <taxon>Zoopagomycota</taxon>
        <taxon>Kickxellomycotina</taxon>
        <taxon>Harpellomycetes</taxon>
        <taxon>Harpellales</taxon>
        <taxon>Legeriomycetaceae</taxon>
        <taxon>Smittium</taxon>
    </lineage>
</organism>
<sequence>MVPGSTLDCSFFGNDNVNGSNWQTLRLEDAPLIVHAMRHQYLLFNSEDCPLLGFGPGTTSQSSIAG</sequence>
<gene>
    <name evidence="1" type="ORF">AYI70_g5130</name>
</gene>
<keyword evidence="2" id="KW-1185">Reference proteome</keyword>
<dbReference type="Proteomes" id="UP000187283">
    <property type="component" value="Unassembled WGS sequence"/>
</dbReference>
<proteinExistence type="predicted"/>
<dbReference type="EMBL" id="LSSN01001651">
    <property type="protein sequence ID" value="OMJ18802.1"/>
    <property type="molecule type" value="Genomic_DNA"/>
</dbReference>